<dbReference type="Proteomes" id="UP000319514">
    <property type="component" value="Unassembled WGS sequence"/>
</dbReference>
<evidence type="ECO:0000313" key="2">
    <source>
        <dbReference type="EMBL" id="TQL60963.1"/>
    </source>
</evidence>
<dbReference type="AlphaFoldDB" id="A0A542ZKT3"/>
<accession>A0A542ZKT3</accession>
<dbReference type="RefSeq" id="WP_141788801.1">
    <property type="nucleotide sequence ID" value="NZ_BAAAKX010000007.1"/>
</dbReference>
<gene>
    <name evidence="2" type="ORF">FB474_2366</name>
</gene>
<comment type="caution">
    <text evidence="2">The sequence shown here is derived from an EMBL/GenBank/DDBJ whole genome shotgun (WGS) entry which is preliminary data.</text>
</comment>
<keyword evidence="3" id="KW-1185">Reference proteome</keyword>
<name>A0A542ZKT3_9MICO</name>
<feature type="region of interest" description="Disordered" evidence="1">
    <location>
        <begin position="530"/>
        <end position="556"/>
    </location>
</feature>
<proteinExistence type="predicted"/>
<evidence type="ECO:0000313" key="3">
    <source>
        <dbReference type="Proteomes" id="UP000319514"/>
    </source>
</evidence>
<evidence type="ECO:0000256" key="1">
    <source>
        <dbReference type="SAM" id="MobiDB-lite"/>
    </source>
</evidence>
<feature type="region of interest" description="Disordered" evidence="1">
    <location>
        <begin position="1"/>
        <end position="25"/>
    </location>
</feature>
<sequence length="556" mass="60704">MTDETDLDSEIETLPATDTGEVEDGSEPATALVQIADDLAVFFGAQAPDGLDLIPFTLIDEATRASLSSSIANAAGFGNAVAQGVNGMAQAQGLVRLAPQTLEQLKTAAPLVKDGWNLGTLADGGKFVAQVRWLPAAGATAASVIASLGPALTLMAIQFQLNQISELAQHNLALTSKVLEVVRQEQWSEATGYHNTLIKELAHAREVGVVTDSIYKEICGYQGRLSTQWDLFERAVRGHVNELRAQQGHKQRQQYLIDHGEAMIADVQALLLAQTSWFTYQALRAGHLLNSAASNPQDEVLLKKLVEDARDLHSKTLEDTDWLLEQLAREFAVIGELPGKRKFKIGANARAAKDVAHMVRQLQRALAAISDAAAPKEPEPLELPSIRVFERSVPEELKRILPLRLQRGERIRALADASCGRWDWDLRDAGWVAVTNHRLLITKQDSLRRLGAIEIAIDLEDIRYVRRPNNHGDKAPTLDVITKESNLTLKFESWSKTGARRASTERFGELLASYMQLPASEVPTLQIDQSPHAIEASGSTPPAGAVPHSAARDESL</sequence>
<protein>
    <submittedName>
        <fullName evidence="2">Uncharacterized protein</fullName>
    </submittedName>
</protein>
<dbReference type="OrthoDB" id="3257812at2"/>
<organism evidence="2 3">
    <name type="scientific">Oryzihumus leptocrescens</name>
    <dbReference type="NCBI Taxonomy" id="297536"/>
    <lineage>
        <taxon>Bacteria</taxon>
        <taxon>Bacillati</taxon>
        <taxon>Actinomycetota</taxon>
        <taxon>Actinomycetes</taxon>
        <taxon>Micrococcales</taxon>
        <taxon>Intrasporangiaceae</taxon>
        <taxon>Oryzihumus</taxon>
    </lineage>
</organism>
<dbReference type="EMBL" id="VFOQ01000001">
    <property type="protein sequence ID" value="TQL60963.1"/>
    <property type="molecule type" value="Genomic_DNA"/>
</dbReference>
<feature type="compositionally biased region" description="Acidic residues" evidence="1">
    <location>
        <begin position="1"/>
        <end position="11"/>
    </location>
</feature>
<reference evidence="2 3" key="1">
    <citation type="submission" date="2019-06" db="EMBL/GenBank/DDBJ databases">
        <title>Sequencing the genomes of 1000 actinobacteria strains.</title>
        <authorList>
            <person name="Klenk H.-P."/>
        </authorList>
    </citation>
    <scope>NUCLEOTIDE SEQUENCE [LARGE SCALE GENOMIC DNA]</scope>
    <source>
        <strain evidence="2 3">DSM 18082</strain>
    </source>
</reference>